<comment type="caution">
    <text evidence="2">The sequence shown here is derived from an EMBL/GenBank/DDBJ whole genome shotgun (WGS) entry which is preliminary data.</text>
</comment>
<accession>A0A5M3T7B5</accession>
<organism evidence="2 3">
    <name type="scientific">Limnospira platensis NIES-46</name>
    <dbReference type="NCBI Taxonomy" id="1236695"/>
    <lineage>
        <taxon>Bacteria</taxon>
        <taxon>Bacillati</taxon>
        <taxon>Cyanobacteriota</taxon>
        <taxon>Cyanophyceae</taxon>
        <taxon>Oscillatoriophycideae</taxon>
        <taxon>Oscillatoriales</taxon>
        <taxon>Sirenicapillariaceae</taxon>
        <taxon>Limnospira</taxon>
    </lineage>
</organism>
<gene>
    <name evidence="2" type="ORF">NIES46_18420</name>
</gene>
<dbReference type="GeneID" id="301682700"/>
<evidence type="ECO:0000313" key="3">
    <source>
        <dbReference type="Proteomes" id="UP000326169"/>
    </source>
</evidence>
<feature type="region of interest" description="Disordered" evidence="1">
    <location>
        <begin position="150"/>
        <end position="174"/>
    </location>
</feature>
<evidence type="ECO:0000313" key="2">
    <source>
        <dbReference type="EMBL" id="GCE93790.1"/>
    </source>
</evidence>
<reference evidence="2 3" key="1">
    <citation type="journal article" date="2019" name="J Genomics">
        <title>The Draft Genome of a Hydrogen-producing Cyanobacterium, Arthrospira platensis NIES-46.</title>
        <authorList>
            <person name="Suzuki S."/>
            <person name="Yamaguchi H."/>
            <person name="Kawachi M."/>
        </authorList>
    </citation>
    <scope>NUCLEOTIDE SEQUENCE [LARGE SCALE GENOMIC DNA]</scope>
    <source>
        <strain evidence="2 3">NIES-46</strain>
    </source>
</reference>
<dbReference type="Proteomes" id="UP000326169">
    <property type="component" value="Unassembled WGS sequence"/>
</dbReference>
<keyword evidence="3" id="KW-1185">Reference proteome</keyword>
<sequence length="174" mass="19520">MVRYTLPQSPEILLSVRGKDSPKAREQAMDKLMELMDNGKLPTELEDGFSPEQFVEVKETSMATIGEEDAVTEAVQTLSNLASLKLKMMESREEALKARDQIDILFSDQTTTMEEITDLKEGFKALKNFAVANLRYREARSHAEAARMVLDEALKSSDSHSPPPTDTPNDKKKN</sequence>
<proteinExistence type="predicted"/>
<dbReference type="RefSeq" id="WP_006616665.1">
    <property type="nucleotide sequence ID" value="NZ_BIMW01000079.1"/>
</dbReference>
<name>A0A5M3T7B5_LIMPL</name>
<evidence type="ECO:0000256" key="1">
    <source>
        <dbReference type="SAM" id="MobiDB-lite"/>
    </source>
</evidence>
<dbReference type="EMBL" id="BIMW01000079">
    <property type="protein sequence ID" value="GCE93790.1"/>
    <property type="molecule type" value="Genomic_DNA"/>
</dbReference>
<protein>
    <submittedName>
        <fullName evidence="2">Uncharacterized protein</fullName>
    </submittedName>
</protein>